<feature type="transmembrane region" description="Helical" evidence="6">
    <location>
        <begin position="411"/>
        <end position="430"/>
    </location>
</feature>
<evidence type="ECO:0000256" key="6">
    <source>
        <dbReference type="RuleBase" id="RU368066"/>
    </source>
</evidence>
<evidence type="ECO:0000313" key="8">
    <source>
        <dbReference type="EMBL" id="KIW42836.1"/>
    </source>
</evidence>
<feature type="transmembrane region" description="Helical" evidence="6">
    <location>
        <begin position="673"/>
        <end position="695"/>
    </location>
</feature>
<comment type="function">
    <text evidence="6">Probably involved in transport through the plasma membrane.</text>
</comment>
<feature type="compositionally biased region" description="Basic and acidic residues" evidence="7">
    <location>
        <begin position="36"/>
        <end position="47"/>
    </location>
</feature>
<feature type="transmembrane region" description="Helical" evidence="6">
    <location>
        <begin position="595"/>
        <end position="617"/>
    </location>
</feature>
<feature type="region of interest" description="Disordered" evidence="7">
    <location>
        <begin position="29"/>
        <end position="75"/>
    </location>
</feature>
<feature type="compositionally biased region" description="Basic and acidic residues" evidence="7">
    <location>
        <begin position="275"/>
        <end position="285"/>
    </location>
</feature>
<protein>
    <recommendedName>
        <fullName evidence="6">Protein PNS1</fullName>
    </recommendedName>
</protein>
<feature type="transmembrane region" description="Helical" evidence="6">
    <location>
        <begin position="305"/>
        <end position="324"/>
    </location>
</feature>
<feature type="region of interest" description="Disordered" evidence="7">
    <location>
        <begin position="275"/>
        <end position="294"/>
    </location>
</feature>
<accession>A0A0D2ASG3</accession>
<evidence type="ECO:0000313" key="9">
    <source>
        <dbReference type="Proteomes" id="UP000053342"/>
    </source>
</evidence>
<dbReference type="GO" id="GO:0005886">
    <property type="term" value="C:plasma membrane"/>
    <property type="evidence" value="ECO:0007669"/>
    <property type="project" value="UniProtKB-SubCell"/>
</dbReference>
<dbReference type="PANTHER" id="PTHR12385:SF88">
    <property type="entry name" value="CHOLINE TRANSPORTER-LIKE PROTEIN CTL1"/>
    <property type="match status" value="1"/>
</dbReference>
<feature type="compositionally biased region" description="Acidic residues" evidence="7">
    <location>
        <begin position="101"/>
        <end position="110"/>
    </location>
</feature>
<keyword evidence="9" id="KW-1185">Reference proteome</keyword>
<keyword evidence="5 6" id="KW-0472">Membrane</keyword>
<evidence type="ECO:0000256" key="5">
    <source>
        <dbReference type="ARBA" id="ARBA00023136"/>
    </source>
</evidence>
<evidence type="ECO:0000256" key="2">
    <source>
        <dbReference type="ARBA" id="ARBA00007168"/>
    </source>
</evidence>
<feature type="transmembrane region" description="Helical" evidence="6">
    <location>
        <begin position="450"/>
        <end position="475"/>
    </location>
</feature>
<feature type="transmembrane region" description="Helical" evidence="6">
    <location>
        <begin position="707"/>
        <end position="726"/>
    </location>
</feature>
<dbReference type="OrthoDB" id="420519at2759"/>
<feature type="compositionally biased region" description="Acidic residues" evidence="7">
    <location>
        <begin position="187"/>
        <end position="196"/>
    </location>
</feature>
<keyword evidence="3 6" id="KW-0812">Transmembrane</keyword>
<feature type="transmembrane region" description="Helical" evidence="6">
    <location>
        <begin position="562"/>
        <end position="583"/>
    </location>
</feature>
<dbReference type="GeneID" id="27358419"/>
<dbReference type="PANTHER" id="PTHR12385">
    <property type="entry name" value="CHOLINE TRANSPORTER-LIKE (SLC FAMILY 44)"/>
    <property type="match status" value="1"/>
</dbReference>
<dbReference type="InterPro" id="IPR007603">
    <property type="entry name" value="Choline_transptr-like"/>
</dbReference>
<dbReference type="VEuPathDB" id="FungiDB:PV06_06345"/>
<feature type="compositionally biased region" description="Acidic residues" evidence="7">
    <location>
        <begin position="223"/>
        <end position="232"/>
    </location>
</feature>
<dbReference type="STRING" id="215243.A0A0D2ASG3"/>
<name>A0A0D2ASG3_9EURO</name>
<organism evidence="8 9">
    <name type="scientific">Exophiala oligosperma</name>
    <dbReference type="NCBI Taxonomy" id="215243"/>
    <lineage>
        <taxon>Eukaryota</taxon>
        <taxon>Fungi</taxon>
        <taxon>Dikarya</taxon>
        <taxon>Ascomycota</taxon>
        <taxon>Pezizomycotina</taxon>
        <taxon>Eurotiomycetes</taxon>
        <taxon>Chaetothyriomycetidae</taxon>
        <taxon>Chaetothyriales</taxon>
        <taxon>Herpotrichiellaceae</taxon>
        <taxon>Exophiala</taxon>
    </lineage>
</organism>
<dbReference type="Pfam" id="PF04515">
    <property type="entry name" value="Choline_transpo"/>
    <property type="match status" value="1"/>
</dbReference>
<reference evidence="8 9" key="1">
    <citation type="submission" date="2015-01" db="EMBL/GenBank/DDBJ databases">
        <title>The Genome Sequence of Exophiala oligosperma CBS72588.</title>
        <authorList>
            <consortium name="The Broad Institute Genomics Platform"/>
            <person name="Cuomo C."/>
            <person name="de Hoog S."/>
            <person name="Gorbushina A."/>
            <person name="Stielow B."/>
            <person name="Teixiera M."/>
            <person name="Abouelleil A."/>
            <person name="Chapman S.B."/>
            <person name="Priest M."/>
            <person name="Young S.K."/>
            <person name="Wortman J."/>
            <person name="Nusbaum C."/>
            <person name="Birren B."/>
        </authorList>
    </citation>
    <scope>NUCLEOTIDE SEQUENCE [LARGE SCALE GENOMIC DNA]</scope>
    <source>
        <strain evidence="8 9">CBS 72588</strain>
    </source>
</reference>
<sequence>MYDSRRIPSRENHADELLDASRFLAQSQSRISFAPVEERRSPDDRSRRSNQTWRASTASRTSNTRVPNPYQPTASQLSAFPFASRLNPQQAPLFYSATDEFREENDEEEHERDMADFYALQRSRRQLGASDLQASSDAGEGSEDSINGESSHRDDVHELGMRRGGGIRSSWHGGVRSSRRRGPGLEDLAESADSVESDPATASRASRTRMVDVGLEDTLRSEYDDEPPEDLMENPPSVQQLRTRKAALHDDSGPEYSDGDDSDDAPRKRLLADEQSRAIDGHGQPDDLQPPPNRQPKHDAFWGQIYLLNLAAMFTTWFLIFLHTESPSKRQPLGDTIYTTLHGSFYLLATYTLVATFVSLFWLAALRSYVRYLVYGIVIAVPVILYSFWLYPFISSYRGALHGSSAQDTVMRWSSLVPAVMATLWILAVIRGRLAMQKAISILEFATRILAANPTLVLVGFSVLGFIISFTWLWLSMFTRVFLGGHPLSRSTISRFVIDTSTWWVGLYFVLVYLWTIAFAFGMQRTITSATVSQWYFHRLAIPAPTSQAIVKAALFHSATTLFGTISLFTGLGLLVRLPLLVLPRRMTMLLGVAMYSFIPSPIAVLINPLTLTYAAIHSQPLSVSARGLSQMHFLTPNDATTSLHPNTFNRRQRSDGWSADTTPLLPYRLAKLILHATRFIMSLALGFGGWVSTARSLRLEGAGAKGSLYAYVVGLIAGAIGWGILGAMEGVLACIVDAVVVCWGSEVGSTGTGEVRYCREAGNLFGEDEDRIGRVSLA</sequence>
<feature type="transmembrane region" description="Helical" evidence="6">
    <location>
        <begin position="344"/>
        <end position="365"/>
    </location>
</feature>
<gene>
    <name evidence="8" type="ORF">PV06_06345</name>
</gene>
<evidence type="ECO:0000256" key="3">
    <source>
        <dbReference type="ARBA" id="ARBA00022692"/>
    </source>
</evidence>
<dbReference type="RefSeq" id="XP_016263052.1">
    <property type="nucleotide sequence ID" value="XM_016407448.1"/>
</dbReference>
<comment type="subcellular location">
    <subcellularLocation>
        <location evidence="6">Cell membrane</location>
        <topology evidence="6">Multi-pass membrane protein</topology>
    </subcellularLocation>
    <subcellularLocation>
        <location evidence="1">Membrane</location>
        <topology evidence="1">Multi-pass membrane protein</topology>
    </subcellularLocation>
</comment>
<feature type="transmembrane region" description="Helical" evidence="6">
    <location>
        <begin position="535"/>
        <end position="556"/>
    </location>
</feature>
<evidence type="ECO:0000256" key="1">
    <source>
        <dbReference type="ARBA" id="ARBA00004141"/>
    </source>
</evidence>
<feature type="transmembrane region" description="Helical" evidence="6">
    <location>
        <begin position="372"/>
        <end position="391"/>
    </location>
</feature>
<keyword evidence="4 6" id="KW-1133">Transmembrane helix</keyword>
<evidence type="ECO:0000256" key="7">
    <source>
        <dbReference type="SAM" id="MobiDB-lite"/>
    </source>
</evidence>
<comment type="similarity">
    <text evidence="2 6">Belongs to the CTL (choline transporter-like) family.</text>
</comment>
<proteinExistence type="inferred from homology"/>
<feature type="compositionally biased region" description="Polar residues" evidence="7">
    <location>
        <begin position="50"/>
        <end position="75"/>
    </location>
</feature>
<evidence type="ECO:0000256" key="4">
    <source>
        <dbReference type="ARBA" id="ARBA00022989"/>
    </source>
</evidence>
<dbReference type="Proteomes" id="UP000053342">
    <property type="component" value="Unassembled WGS sequence"/>
</dbReference>
<dbReference type="EMBL" id="KN847336">
    <property type="protein sequence ID" value="KIW42836.1"/>
    <property type="molecule type" value="Genomic_DNA"/>
</dbReference>
<dbReference type="GO" id="GO:0022857">
    <property type="term" value="F:transmembrane transporter activity"/>
    <property type="evidence" value="ECO:0007669"/>
    <property type="project" value="UniProtKB-UniRule"/>
</dbReference>
<dbReference type="AlphaFoldDB" id="A0A0D2ASG3"/>
<feature type="compositionally biased region" description="Basic and acidic residues" evidence="7">
    <location>
        <begin position="150"/>
        <end position="161"/>
    </location>
</feature>
<feature type="region of interest" description="Disordered" evidence="7">
    <location>
        <begin position="96"/>
        <end position="266"/>
    </location>
</feature>
<feature type="transmembrane region" description="Helical" evidence="6">
    <location>
        <begin position="503"/>
        <end position="523"/>
    </location>
</feature>